<evidence type="ECO:0000256" key="2">
    <source>
        <dbReference type="ARBA" id="ARBA00022801"/>
    </source>
</evidence>
<dbReference type="EMBL" id="JAHQXE010000001">
    <property type="protein sequence ID" value="MBV0901202.1"/>
    <property type="molecule type" value="Genomic_DNA"/>
</dbReference>
<sequence>MPLLIDIRKLTLITRLIQDGAEQVADSLATLAGVDAAVEIKSLSFVQPGDIATEMGGGTIYSARVRLTEPPYGVFLMTFETETAAEIAGLMTGTSVDSEFTQLHESALQEMCNILTSGFIDGIANTLDATIDMGTPTVVEDDAAEIADTALSHVRRDSLTIVLDSLVDIKESDVAFSLRIFLVPDPGSFVHLIDQLDYDVDRETQIAADTDAVKELDMSADVDAFDSLDTTE</sequence>
<gene>
    <name evidence="4" type="ORF">KTS37_05315</name>
</gene>
<evidence type="ECO:0000259" key="3">
    <source>
        <dbReference type="Pfam" id="PF04509"/>
    </source>
</evidence>
<dbReference type="PANTHER" id="PTHR43693:SF1">
    <property type="entry name" value="PROTEIN PHOSPHATASE CHEZ"/>
    <property type="match status" value="1"/>
</dbReference>
<dbReference type="SUPFAM" id="SSF103039">
    <property type="entry name" value="CheC-like"/>
    <property type="match status" value="1"/>
</dbReference>
<dbReference type="PANTHER" id="PTHR43693">
    <property type="entry name" value="PROTEIN PHOSPHATASE CHEZ"/>
    <property type="match status" value="1"/>
</dbReference>
<dbReference type="GO" id="GO:0006935">
    <property type="term" value="P:chemotaxis"/>
    <property type="evidence" value="ECO:0007669"/>
    <property type="project" value="UniProtKB-KW"/>
</dbReference>
<accession>A0AA41FYN2</accession>
<dbReference type="CDD" id="cd17911">
    <property type="entry name" value="CheC_ClassIII"/>
    <property type="match status" value="1"/>
</dbReference>
<keyword evidence="5" id="KW-1185">Reference proteome</keyword>
<evidence type="ECO:0000313" key="5">
    <source>
        <dbReference type="Proteomes" id="UP001166304"/>
    </source>
</evidence>
<dbReference type="GO" id="GO:0016787">
    <property type="term" value="F:hydrolase activity"/>
    <property type="evidence" value="ECO:0007669"/>
    <property type="project" value="UniProtKB-KW"/>
</dbReference>
<dbReference type="Pfam" id="PF04509">
    <property type="entry name" value="CheC"/>
    <property type="match status" value="1"/>
</dbReference>
<organism evidence="4 5">
    <name type="scientific">Haloarcula salina</name>
    <dbReference type="NCBI Taxonomy" id="1429914"/>
    <lineage>
        <taxon>Archaea</taxon>
        <taxon>Methanobacteriati</taxon>
        <taxon>Methanobacteriota</taxon>
        <taxon>Stenosarchaea group</taxon>
        <taxon>Halobacteria</taxon>
        <taxon>Halobacteriales</taxon>
        <taxon>Haloarculaceae</taxon>
        <taxon>Haloarcula</taxon>
    </lineage>
</organism>
<dbReference type="Proteomes" id="UP001166304">
    <property type="component" value="Unassembled WGS sequence"/>
</dbReference>
<dbReference type="InterPro" id="IPR050992">
    <property type="entry name" value="CheZ_family_phosphatases"/>
</dbReference>
<dbReference type="InterPro" id="IPR007597">
    <property type="entry name" value="CheC"/>
</dbReference>
<protein>
    <submittedName>
        <fullName evidence="4">Chemotaxis protein CheC</fullName>
    </submittedName>
</protein>
<dbReference type="Gene3D" id="3.40.1550.10">
    <property type="entry name" value="CheC-like"/>
    <property type="match status" value="1"/>
</dbReference>
<name>A0AA41FYN2_9EURY</name>
<evidence type="ECO:0000313" key="4">
    <source>
        <dbReference type="EMBL" id="MBV0901202.1"/>
    </source>
</evidence>
<dbReference type="RefSeq" id="WP_162414826.1">
    <property type="nucleotide sequence ID" value="NZ_JAHQXE010000001.1"/>
</dbReference>
<comment type="caution">
    <text evidence="4">The sequence shown here is derived from an EMBL/GenBank/DDBJ whole genome shotgun (WGS) entry which is preliminary data.</text>
</comment>
<keyword evidence="2" id="KW-0378">Hydrolase</keyword>
<proteinExistence type="predicted"/>
<feature type="domain" description="CheC-like protein" evidence="3">
    <location>
        <begin position="103"/>
        <end position="139"/>
    </location>
</feature>
<keyword evidence="1" id="KW-0145">Chemotaxis</keyword>
<evidence type="ECO:0000256" key="1">
    <source>
        <dbReference type="ARBA" id="ARBA00022500"/>
    </source>
</evidence>
<reference evidence="4" key="1">
    <citation type="submission" date="2021-06" db="EMBL/GenBank/DDBJ databases">
        <title>New haloarchaea isolates fom saline soil.</title>
        <authorList>
            <person name="Duran-Viseras A."/>
            <person name="Sanchez-Porro C.S."/>
            <person name="Ventosa A."/>
        </authorList>
    </citation>
    <scope>NUCLEOTIDE SEQUENCE</scope>
    <source>
        <strain evidence="4">JCM 18369</strain>
    </source>
</reference>
<dbReference type="AlphaFoldDB" id="A0AA41FYN2"/>
<dbReference type="InterPro" id="IPR028976">
    <property type="entry name" value="CheC-like_sf"/>
</dbReference>